<protein>
    <recommendedName>
        <fullName evidence="5">DUF4954 domain-containing protein</fullName>
    </recommendedName>
</protein>
<dbReference type="InterPro" id="IPR049208">
    <property type="entry name" value="DUF6819"/>
</dbReference>
<dbReference type="SUPFAM" id="SSF51161">
    <property type="entry name" value="Trimeric LpxA-like enzymes"/>
    <property type="match status" value="1"/>
</dbReference>
<dbReference type="HOGENOM" id="CLU_382600_0_0_12"/>
<evidence type="ECO:0000313" key="3">
    <source>
        <dbReference type="EMBL" id="AEE16086.1"/>
    </source>
</evidence>
<dbReference type="STRING" id="906968.Trebr_0644"/>
<dbReference type="Pfam" id="PF20683">
    <property type="entry name" value="DUF6819"/>
    <property type="match status" value="1"/>
</dbReference>
<proteinExistence type="predicted"/>
<dbReference type="InterPro" id="IPR032533">
    <property type="entry name" value="DUF4954"/>
</dbReference>
<dbReference type="InterPro" id="IPR011004">
    <property type="entry name" value="Trimer_LpxA-like_sf"/>
</dbReference>
<feature type="domain" description="DUF4954" evidence="1">
    <location>
        <begin position="26"/>
        <end position="474"/>
    </location>
</feature>
<organism evidence="3 4">
    <name type="scientific">Treponema brennaborense (strain DSM 12168 / CIP 105900 / DD5/3)</name>
    <dbReference type="NCBI Taxonomy" id="906968"/>
    <lineage>
        <taxon>Bacteria</taxon>
        <taxon>Pseudomonadati</taxon>
        <taxon>Spirochaetota</taxon>
        <taxon>Spirochaetia</taxon>
        <taxon>Spirochaetales</taxon>
        <taxon>Treponemataceae</taxon>
        <taxon>Treponema</taxon>
    </lineage>
</organism>
<evidence type="ECO:0000313" key="4">
    <source>
        <dbReference type="Proteomes" id="UP000006546"/>
    </source>
</evidence>
<evidence type="ECO:0000259" key="1">
    <source>
        <dbReference type="Pfam" id="PF16314"/>
    </source>
</evidence>
<dbReference type="eggNOG" id="COG1207">
    <property type="taxonomic scope" value="Bacteria"/>
</dbReference>
<dbReference type="EMBL" id="CP002696">
    <property type="protein sequence ID" value="AEE16086.1"/>
    <property type="molecule type" value="Genomic_DNA"/>
</dbReference>
<evidence type="ECO:0000259" key="2">
    <source>
        <dbReference type="Pfam" id="PF20683"/>
    </source>
</evidence>
<name>F4LPZ4_TREBD</name>
<gene>
    <name evidence="3" type="ordered locus">Trebr_0644</name>
</gene>
<feature type="domain" description="DUF6819" evidence="2">
    <location>
        <begin position="563"/>
        <end position="633"/>
    </location>
</feature>
<dbReference type="KEGG" id="tbe:Trebr_0644"/>
<dbReference type="Pfam" id="PF16314">
    <property type="entry name" value="DUF4954"/>
    <property type="match status" value="1"/>
</dbReference>
<sequence>MSKLRMKNESVCRGSFFEEQLFDRTRRLTDDEIRRLERNGNRAANGSWNGVFVKTAPDRFDPDLIRGTEFRGTVVIGNLQAASLKYHDLELDCGIYNSYIENCVIGNDSCIRNVKYLVNYRIGDRVILFNIEEMSCTRHSKFGNGILKEGEDESVRVRIGVSNENDERSVLPFESMLPADAFIWSRYREDTALMNRFVELTEYGNDKKRRTYGIVCDDAVVKNTVLIKDAKIGSFAYIKGAFKLKNITVCSSEAEPSQIGEGVEMVNGIMGYGSKVFYQAVAVRFVIGRNCQLKYGARLLNSVLGDNSTVSCCELLNNLIFPFHEQHHNTSFLIATTVLGQSNIAAGATIGSNHNSRSPDGEIYAGRGFWPGLCSDFKHNSKFASFTLVSKGSYQNELNITYPFSLVSIDSTERAVHIIPAYWFLYNMFAIARNNSKFRKRDKRAVKAQHIETDPLAPDTMQEVLAALDRLIKLTGRTLHALDYQSAKDFLHQNPDSDIVLEDPGAQKRFGARILKPAQGYREYRKVVKYFAVRSLMEYCAARGSDFLCETMLAEIGAVPLYTEWVNAGGQVLPQERLNELFALVKDARIKTWDEVHAFYDACQESYLSYKARYALYLLERLYSRPVGEFSAEIYADIRGDVTVVSNDMYESSIASRQKDYTDFFRAMTYRNEAEMTAVLGTVEGNDFLQQLESDTAAFNRKLSVFFDRIRP</sequence>
<dbReference type="Proteomes" id="UP000006546">
    <property type="component" value="Chromosome"/>
</dbReference>
<reference evidence="4" key="1">
    <citation type="submission" date="2011-04" db="EMBL/GenBank/DDBJ databases">
        <title>The complete genome of Treponema brennaborense DSM 12168.</title>
        <authorList>
            <person name="Lucas S."/>
            <person name="Han J."/>
            <person name="Lapidus A."/>
            <person name="Bruce D."/>
            <person name="Goodwin L."/>
            <person name="Pitluck S."/>
            <person name="Peters L."/>
            <person name="Kyrpides N."/>
            <person name="Mavromatis K."/>
            <person name="Ivanova N."/>
            <person name="Mikhailova N."/>
            <person name="Pagani I."/>
            <person name="Teshima H."/>
            <person name="Detter J.C."/>
            <person name="Tapia R."/>
            <person name="Han C."/>
            <person name="Land M."/>
            <person name="Hauser L."/>
            <person name="Markowitz V."/>
            <person name="Cheng J.-F."/>
            <person name="Hugenholtz P."/>
            <person name="Woyke T."/>
            <person name="Wu D."/>
            <person name="Gronow S."/>
            <person name="Wellnitz S."/>
            <person name="Brambilla E."/>
            <person name="Klenk H.-P."/>
            <person name="Eisen J.A."/>
        </authorList>
    </citation>
    <scope>NUCLEOTIDE SEQUENCE [LARGE SCALE GENOMIC DNA]</scope>
    <source>
        <strain evidence="4">DSM 12168 / CIP 105900 / DD5/3</strain>
    </source>
</reference>
<dbReference type="Gene3D" id="2.160.10.10">
    <property type="entry name" value="Hexapeptide repeat proteins"/>
    <property type="match status" value="1"/>
</dbReference>
<evidence type="ECO:0008006" key="5">
    <source>
        <dbReference type="Google" id="ProtNLM"/>
    </source>
</evidence>
<dbReference type="RefSeq" id="WP_013757805.1">
    <property type="nucleotide sequence ID" value="NC_015500.1"/>
</dbReference>
<keyword evidence="4" id="KW-1185">Reference proteome</keyword>
<accession>F4LPZ4</accession>
<dbReference type="AlphaFoldDB" id="F4LPZ4"/>